<dbReference type="InterPro" id="IPR006139">
    <property type="entry name" value="D-isomer_2_OHA_DH_cat_dom"/>
</dbReference>
<dbReference type="EMBL" id="JAHZIK010000243">
    <property type="protein sequence ID" value="MBW7454740.1"/>
    <property type="molecule type" value="Genomic_DNA"/>
</dbReference>
<evidence type="ECO:0000313" key="6">
    <source>
        <dbReference type="EMBL" id="MBW7454740.1"/>
    </source>
</evidence>
<dbReference type="InterPro" id="IPR036291">
    <property type="entry name" value="NAD(P)-bd_dom_sf"/>
</dbReference>
<feature type="domain" description="D-isomer specific 2-hydroxyacid dehydrogenase NAD-binding" evidence="5">
    <location>
        <begin position="113"/>
        <end position="291"/>
    </location>
</feature>
<name>A0ABS7C1H5_9BACL</name>
<evidence type="ECO:0000259" key="5">
    <source>
        <dbReference type="Pfam" id="PF02826"/>
    </source>
</evidence>
<dbReference type="PANTHER" id="PTHR10996:SF283">
    <property type="entry name" value="GLYOXYLATE_HYDROXYPYRUVATE REDUCTASE B"/>
    <property type="match status" value="1"/>
</dbReference>
<gene>
    <name evidence="6" type="ORF">K0U00_11925</name>
</gene>
<keyword evidence="2 3" id="KW-0560">Oxidoreductase</keyword>
<evidence type="ECO:0000256" key="3">
    <source>
        <dbReference type="RuleBase" id="RU003719"/>
    </source>
</evidence>
<comment type="similarity">
    <text evidence="1 3">Belongs to the D-isomer specific 2-hydroxyacid dehydrogenase family.</text>
</comment>
<evidence type="ECO:0000259" key="4">
    <source>
        <dbReference type="Pfam" id="PF00389"/>
    </source>
</evidence>
<sequence>MEIRKKIVITRKLPDPIIQELDERNYRIHMWPSEDDPMPYDKIVKEAAEADALLTNVSDQIDKQVLSAGAKLKIVSTMAVGYNNIDIQEASKRGIYVGHTPDVLTEAVADLTFALLLAVSRKIVEGMAFIKADRWNSWGPMLLTGQDVWGSTLGIIGMGRIGEAVSRRAAGFGMNILYCNRNRKPQAEQQLGVAYAELDDLLTKSDFVVMLAPSTPATHRMLGEREFHLMKPNAVFINTSRGENVDEAALFHALKNKRIWGAGLDVFEQEPITSRHRLFGLENVTLLPHIGSATIATRLKMAGIAVQNIKAVLSGGKPAHCVNEF</sequence>
<dbReference type="InterPro" id="IPR029752">
    <property type="entry name" value="D-isomer_DH_CS1"/>
</dbReference>
<protein>
    <submittedName>
        <fullName evidence="6">D-glycerate dehydrogenase</fullName>
    </submittedName>
</protein>
<dbReference type="Gene3D" id="3.40.50.720">
    <property type="entry name" value="NAD(P)-binding Rossmann-like Domain"/>
    <property type="match status" value="2"/>
</dbReference>
<evidence type="ECO:0000256" key="1">
    <source>
        <dbReference type="ARBA" id="ARBA00005854"/>
    </source>
</evidence>
<comment type="caution">
    <text evidence="6">The sequence shown here is derived from an EMBL/GenBank/DDBJ whole genome shotgun (WGS) entry which is preliminary data.</text>
</comment>
<dbReference type="PANTHER" id="PTHR10996">
    <property type="entry name" value="2-HYDROXYACID DEHYDROGENASE-RELATED"/>
    <property type="match status" value="1"/>
</dbReference>
<dbReference type="CDD" id="cd05301">
    <property type="entry name" value="GDH"/>
    <property type="match status" value="1"/>
</dbReference>
<reference evidence="6 7" key="1">
    <citation type="submission" date="2021-07" db="EMBL/GenBank/DDBJ databases">
        <title>Paenibacillus radiodurans sp. nov., isolated from the southeastern edge of Tengger Desert.</title>
        <authorList>
            <person name="Zhang G."/>
        </authorList>
    </citation>
    <scope>NUCLEOTIDE SEQUENCE [LARGE SCALE GENOMIC DNA]</scope>
    <source>
        <strain evidence="6 7">CCM 7311</strain>
    </source>
</reference>
<dbReference type="Pfam" id="PF02826">
    <property type="entry name" value="2-Hacid_dh_C"/>
    <property type="match status" value="1"/>
</dbReference>
<dbReference type="SUPFAM" id="SSF52283">
    <property type="entry name" value="Formate/glycerate dehydrogenase catalytic domain-like"/>
    <property type="match status" value="1"/>
</dbReference>
<evidence type="ECO:0000313" key="7">
    <source>
        <dbReference type="Proteomes" id="UP001519887"/>
    </source>
</evidence>
<accession>A0ABS7C1H5</accession>
<organism evidence="6 7">
    <name type="scientific">Paenibacillus sepulcri</name>
    <dbReference type="NCBI Taxonomy" id="359917"/>
    <lineage>
        <taxon>Bacteria</taxon>
        <taxon>Bacillati</taxon>
        <taxon>Bacillota</taxon>
        <taxon>Bacilli</taxon>
        <taxon>Bacillales</taxon>
        <taxon>Paenibacillaceae</taxon>
        <taxon>Paenibacillus</taxon>
    </lineage>
</organism>
<feature type="domain" description="D-isomer specific 2-hydroxyacid dehydrogenase catalytic" evidence="4">
    <location>
        <begin position="7"/>
        <end position="323"/>
    </location>
</feature>
<dbReference type="Pfam" id="PF00389">
    <property type="entry name" value="2-Hacid_dh"/>
    <property type="match status" value="1"/>
</dbReference>
<dbReference type="InterPro" id="IPR050223">
    <property type="entry name" value="D-isomer_2-hydroxyacid_DH"/>
</dbReference>
<dbReference type="PROSITE" id="PS00065">
    <property type="entry name" value="D_2_HYDROXYACID_DH_1"/>
    <property type="match status" value="1"/>
</dbReference>
<keyword evidence="7" id="KW-1185">Reference proteome</keyword>
<proteinExistence type="inferred from homology"/>
<dbReference type="InterPro" id="IPR006140">
    <property type="entry name" value="D-isomer_DH_NAD-bd"/>
</dbReference>
<dbReference type="RefSeq" id="WP_210045527.1">
    <property type="nucleotide sequence ID" value="NZ_JBHLVU010000004.1"/>
</dbReference>
<evidence type="ECO:0000256" key="2">
    <source>
        <dbReference type="ARBA" id="ARBA00023002"/>
    </source>
</evidence>
<dbReference type="Proteomes" id="UP001519887">
    <property type="component" value="Unassembled WGS sequence"/>
</dbReference>
<dbReference type="SUPFAM" id="SSF51735">
    <property type="entry name" value="NAD(P)-binding Rossmann-fold domains"/>
    <property type="match status" value="1"/>
</dbReference>